<dbReference type="InterPro" id="IPR037143">
    <property type="entry name" value="4-PPantetheinyl_Trfase_dom_sf"/>
</dbReference>
<dbReference type="InterPro" id="IPR008278">
    <property type="entry name" value="4-PPantetheinyl_Trfase_dom"/>
</dbReference>
<name>A0A4V2ZZV3_9SPHI</name>
<dbReference type="EMBL" id="SJCY01000011">
    <property type="protein sequence ID" value="TDG35243.1"/>
    <property type="molecule type" value="Genomic_DNA"/>
</dbReference>
<evidence type="ECO:0000259" key="2">
    <source>
        <dbReference type="Pfam" id="PF01648"/>
    </source>
</evidence>
<proteinExistence type="predicted"/>
<feature type="domain" description="4'-phosphopantetheinyl transferase" evidence="2">
    <location>
        <begin position="2"/>
        <end position="82"/>
    </location>
</feature>
<dbReference type="AlphaFoldDB" id="A0A4V2ZZV3"/>
<dbReference type="SUPFAM" id="SSF56214">
    <property type="entry name" value="4'-phosphopantetheinyl transferase"/>
    <property type="match status" value="1"/>
</dbReference>
<evidence type="ECO:0000313" key="4">
    <source>
        <dbReference type="Proteomes" id="UP000295668"/>
    </source>
</evidence>
<accession>A0A4V2ZZV3</accession>
<evidence type="ECO:0000256" key="1">
    <source>
        <dbReference type="ARBA" id="ARBA00022679"/>
    </source>
</evidence>
<dbReference type="RefSeq" id="WP_133263376.1">
    <property type="nucleotide sequence ID" value="NZ_SJCY01000011.1"/>
</dbReference>
<keyword evidence="4" id="KW-1185">Reference proteome</keyword>
<evidence type="ECO:0000313" key="3">
    <source>
        <dbReference type="EMBL" id="TDG35243.1"/>
    </source>
</evidence>
<keyword evidence="1 3" id="KW-0808">Transferase</keyword>
<gene>
    <name evidence="3" type="ORF">EZJ43_14180</name>
</gene>
<sequence>MIGNDLVDLTLAKTESNWRRKGYLNKIFTIAEQEIILSAAKPDEMVWTFWSMKEAAYKIHNRKTGVRNFAPTKLACWVEFAGNNITGFVRIDEVIYFTETSIFSDYIHTIAGCCFEQLPEIKTSIYEWPNNEFDYKKLGAGCVSHHGRFLALVY</sequence>
<protein>
    <submittedName>
        <fullName evidence="3">4-phosphopantetheinyl transferase family protein</fullName>
    </submittedName>
</protein>
<dbReference type="Pfam" id="PF01648">
    <property type="entry name" value="ACPS"/>
    <property type="match status" value="1"/>
</dbReference>
<dbReference type="OrthoDB" id="663853at2"/>
<organism evidence="3 4">
    <name type="scientific">Pedobacter changchengzhani</name>
    <dbReference type="NCBI Taxonomy" id="2529274"/>
    <lineage>
        <taxon>Bacteria</taxon>
        <taxon>Pseudomonadati</taxon>
        <taxon>Bacteroidota</taxon>
        <taxon>Sphingobacteriia</taxon>
        <taxon>Sphingobacteriales</taxon>
        <taxon>Sphingobacteriaceae</taxon>
        <taxon>Pedobacter</taxon>
    </lineage>
</organism>
<dbReference type="Proteomes" id="UP000295668">
    <property type="component" value="Unassembled WGS sequence"/>
</dbReference>
<dbReference type="GO" id="GO:0000287">
    <property type="term" value="F:magnesium ion binding"/>
    <property type="evidence" value="ECO:0007669"/>
    <property type="project" value="InterPro"/>
</dbReference>
<comment type="caution">
    <text evidence="3">The sequence shown here is derived from an EMBL/GenBank/DDBJ whole genome shotgun (WGS) entry which is preliminary data.</text>
</comment>
<dbReference type="GO" id="GO:0008897">
    <property type="term" value="F:holo-[acyl-carrier-protein] synthase activity"/>
    <property type="evidence" value="ECO:0007669"/>
    <property type="project" value="InterPro"/>
</dbReference>
<dbReference type="Gene3D" id="3.90.470.20">
    <property type="entry name" value="4'-phosphopantetheinyl transferase domain"/>
    <property type="match status" value="1"/>
</dbReference>
<reference evidence="3 4" key="1">
    <citation type="submission" date="2019-02" db="EMBL/GenBank/DDBJ databases">
        <title>Pedobacter sp. nov., a novel speices isolated from soil of pinguins habitat in Antarcitica.</title>
        <authorList>
            <person name="He R.-H."/>
        </authorList>
    </citation>
    <scope>NUCLEOTIDE SEQUENCE [LARGE SCALE GENOMIC DNA]</scope>
    <source>
        <strain evidence="3 4">E01020</strain>
    </source>
</reference>